<comment type="similarity">
    <text evidence="2">Belongs to the bHLH protein family.</text>
</comment>
<feature type="compositionally biased region" description="Pro residues" evidence="6">
    <location>
        <begin position="31"/>
        <end position="41"/>
    </location>
</feature>
<gene>
    <name evidence="8" type="ORF">PAHAL_6G244400</name>
</gene>
<dbReference type="InterPro" id="IPR024097">
    <property type="entry name" value="bHLH_ZIP_TF"/>
</dbReference>
<keyword evidence="3" id="KW-0805">Transcription regulation</keyword>
<dbReference type="FunFam" id="4.10.280.10:FF:000002">
    <property type="entry name" value="Basic helix-loop-helix transcription factor"/>
    <property type="match status" value="1"/>
</dbReference>
<dbReference type="GO" id="GO:0005634">
    <property type="term" value="C:nucleus"/>
    <property type="evidence" value="ECO:0007669"/>
    <property type="project" value="UniProtKB-SubCell"/>
</dbReference>
<dbReference type="PROSITE" id="PS50888">
    <property type="entry name" value="BHLH"/>
    <property type="match status" value="1"/>
</dbReference>
<evidence type="ECO:0000256" key="5">
    <source>
        <dbReference type="ARBA" id="ARBA00023242"/>
    </source>
</evidence>
<organism evidence="8">
    <name type="scientific">Panicum hallii</name>
    <dbReference type="NCBI Taxonomy" id="206008"/>
    <lineage>
        <taxon>Eukaryota</taxon>
        <taxon>Viridiplantae</taxon>
        <taxon>Streptophyta</taxon>
        <taxon>Embryophyta</taxon>
        <taxon>Tracheophyta</taxon>
        <taxon>Spermatophyta</taxon>
        <taxon>Magnoliopsida</taxon>
        <taxon>Liliopsida</taxon>
        <taxon>Poales</taxon>
        <taxon>Poaceae</taxon>
        <taxon>PACMAD clade</taxon>
        <taxon>Panicoideae</taxon>
        <taxon>Panicodae</taxon>
        <taxon>Paniceae</taxon>
        <taxon>Panicinae</taxon>
        <taxon>Panicum</taxon>
        <taxon>Panicum sect. Panicum</taxon>
    </lineage>
</organism>
<evidence type="ECO:0000256" key="2">
    <source>
        <dbReference type="ARBA" id="ARBA00005510"/>
    </source>
</evidence>
<feature type="compositionally biased region" description="Polar residues" evidence="6">
    <location>
        <begin position="134"/>
        <end position="147"/>
    </location>
</feature>
<dbReference type="GO" id="GO:0046983">
    <property type="term" value="F:protein dimerization activity"/>
    <property type="evidence" value="ECO:0007669"/>
    <property type="project" value="InterPro"/>
</dbReference>
<dbReference type="SMART" id="SM00353">
    <property type="entry name" value="HLH"/>
    <property type="match status" value="1"/>
</dbReference>
<evidence type="ECO:0000256" key="4">
    <source>
        <dbReference type="ARBA" id="ARBA00023163"/>
    </source>
</evidence>
<sequence>MDSFAWAAVSQTPGLAGGGAVSDGRGGGLLPPMPGFQLPPPAGLERFSVDSGLVERAGRSSCFGAANGTATTASASNITLEGASRHRSKVAGGNSSVSGVHDEAATGDCSSGGPEPDSKNMKRSNEDVLATDQAKASNASTDSANESSRSKGVKGEENGLAAASVVAGKRKRNGSKAPDEEGEEYIHVRARKGQATNRHSLAERLRREKISERMKLLQDLVPGCSKVTGKAVMLDEIINYVQSLQRQVEFLSMKLAAVNPQLGLNIEGILSKDLIRFPGAPPSAPIGFSLSQSGMVQEGVHGVAGSNGFRTVMQGQLNERDSFREHVSQSLEQIPRALDGWFHNAGQTAYRAGIDPEHLSIGPDQDAFHL</sequence>
<accession>A0A2S3I3F5</accession>
<dbReference type="GO" id="GO:0003700">
    <property type="term" value="F:DNA-binding transcription factor activity"/>
    <property type="evidence" value="ECO:0007669"/>
    <property type="project" value="TreeGrafter"/>
</dbReference>
<evidence type="ECO:0000313" key="8">
    <source>
        <dbReference type="EMBL" id="PAN35922.1"/>
    </source>
</evidence>
<dbReference type="Gene3D" id="4.10.280.10">
    <property type="entry name" value="Helix-loop-helix DNA-binding domain"/>
    <property type="match status" value="1"/>
</dbReference>
<dbReference type="Gramene" id="PAN35922">
    <property type="protein sequence ID" value="PAN35922"/>
    <property type="gene ID" value="PAHAL_6G244400"/>
</dbReference>
<evidence type="ECO:0000256" key="1">
    <source>
        <dbReference type="ARBA" id="ARBA00004123"/>
    </source>
</evidence>
<dbReference type="InterPro" id="IPR011598">
    <property type="entry name" value="bHLH_dom"/>
</dbReference>
<feature type="domain" description="BHLH" evidence="7">
    <location>
        <begin position="194"/>
        <end position="244"/>
    </location>
</feature>
<proteinExistence type="inferred from homology"/>
<evidence type="ECO:0000259" key="7">
    <source>
        <dbReference type="PROSITE" id="PS50888"/>
    </source>
</evidence>
<evidence type="ECO:0000256" key="3">
    <source>
        <dbReference type="ARBA" id="ARBA00023015"/>
    </source>
</evidence>
<reference evidence="8" key="1">
    <citation type="submission" date="2018-04" db="EMBL/GenBank/DDBJ databases">
        <title>WGS assembly of Panicum hallii.</title>
        <authorList>
            <person name="Lovell J."/>
            <person name="Jenkins J."/>
            <person name="Lowry D."/>
            <person name="Mamidi S."/>
            <person name="Sreedasyam A."/>
            <person name="Weng X."/>
            <person name="Barry K."/>
            <person name="Bonette J."/>
            <person name="Campitelli B."/>
            <person name="Daum C."/>
            <person name="Gordon S."/>
            <person name="Gould B."/>
            <person name="Lipzen A."/>
            <person name="Macqueen A."/>
            <person name="Palacio-Mejia J."/>
            <person name="Plott C."/>
            <person name="Shakirov E."/>
            <person name="Shu S."/>
            <person name="Yoshinaga Y."/>
            <person name="Zane M."/>
            <person name="Rokhsar D."/>
            <person name="Grimwood J."/>
            <person name="Schmutz J."/>
            <person name="Juenger T."/>
        </authorList>
    </citation>
    <scope>NUCLEOTIDE SEQUENCE [LARGE SCALE GENOMIC DNA]</scope>
    <source>
        <strain evidence="8">FIL2</strain>
    </source>
</reference>
<evidence type="ECO:0000256" key="6">
    <source>
        <dbReference type="SAM" id="MobiDB-lite"/>
    </source>
</evidence>
<feature type="region of interest" description="Disordered" evidence="6">
    <location>
        <begin position="83"/>
        <end position="183"/>
    </location>
</feature>
<dbReference type="Pfam" id="PF00010">
    <property type="entry name" value="HLH"/>
    <property type="match status" value="1"/>
</dbReference>
<feature type="compositionally biased region" description="Gly residues" evidence="6">
    <location>
        <begin position="15"/>
        <end position="29"/>
    </location>
</feature>
<dbReference type="PANTHER" id="PTHR12565:SF462">
    <property type="entry name" value="BHLH DOMAIN-CONTAINING PROTEIN"/>
    <property type="match status" value="1"/>
</dbReference>
<name>A0A2S3I3F5_9POAL</name>
<feature type="compositionally biased region" description="Basic and acidic residues" evidence="6">
    <location>
        <begin position="116"/>
        <end position="126"/>
    </location>
</feature>
<dbReference type="CDD" id="cd18919">
    <property type="entry name" value="bHLH_AtBPE_like"/>
    <property type="match status" value="1"/>
</dbReference>
<dbReference type="Proteomes" id="UP000243499">
    <property type="component" value="Chromosome 6"/>
</dbReference>
<dbReference type="InterPro" id="IPR036638">
    <property type="entry name" value="HLH_DNA-bd_sf"/>
</dbReference>
<keyword evidence="4" id="KW-0804">Transcription</keyword>
<dbReference type="AlphaFoldDB" id="A0A2S3I3F5"/>
<keyword evidence="5" id="KW-0539">Nucleus</keyword>
<protein>
    <recommendedName>
        <fullName evidence="7">BHLH domain-containing protein</fullName>
    </recommendedName>
</protein>
<comment type="subcellular location">
    <subcellularLocation>
        <location evidence="1">Nucleus</location>
    </subcellularLocation>
</comment>
<dbReference type="EMBL" id="CM008051">
    <property type="protein sequence ID" value="PAN35922.1"/>
    <property type="molecule type" value="Genomic_DNA"/>
</dbReference>
<dbReference type="SUPFAM" id="SSF47459">
    <property type="entry name" value="HLH, helix-loop-helix DNA-binding domain"/>
    <property type="match status" value="1"/>
</dbReference>
<feature type="region of interest" description="Disordered" evidence="6">
    <location>
        <begin position="15"/>
        <end position="41"/>
    </location>
</feature>
<dbReference type="PANTHER" id="PTHR12565">
    <property type="entry name" value="STEROL REGULATORY ELEMENT-BINDING PROTEIN"/>
    <property type="match status" value="1"/>
</dbReference>